<sequence length="336" mass="37874">MKKKVIIDVDSVGDDILEILYMACHEEAELLGITTVTGAAGDIRQAAWVAKNTAELTGQEIPVYAGAAQPISYYNEDTSGDPVNFYEELRWKFGDRLKKFNTPAGKPKGEIEKEYAVDYLIRMFRENPGEITLVTTGPLTNIALALEKDPAIASDIKEAYILGGSFRIHGNITPVTEYNIFADPEAAQKVLTSDLKITLVPLDVCENNIFADSMLTRDHLSDLRYQAKGEMIDYLCDKYPIYIDMWREYFQLGGFPMDDVITAALALDDSLCHYTEPVHVEVELEGRLTRGQIIPFFGYQINKYPEKERRNVRIAVSIEGKLFMNLFTDTLIKGCR</sequence>
<dbReference type="EMBL" id="BAABXL010000001">
    <property type="protein sequence ID" value="GAA6267317.1"/>
    <property type="molecule type" value="Genomic_DNA"/>
</dbReference>
<accession>A0ABQ0ATG9</accession>
<evidence type="ECO:0000259" key="3">
    <source>
        <dbReference type="Pfam" id="PF01156"/>
    </source>
</evidence>
<dbReference type="Proteomes" id="UP001600894">
    <property type="component" value="Unassembled WGS sequence"/>
</dbReference>
<proteinExistence type="predicted"/>
<keyword evidence="1 4" id="KW-0378">Hydrolase</keyword>
<dbReference type="InterPro" id="IPR001910">
    <property type="entry name" value="Inosine/uridine_hydrolase_dom"/>
</dbReference>
<evidence type="ECO:0000313" key="5">
    <source>
        <dbReference type="Proteomes" id="UP001600894"/>
    </source>
</evidence>
<dbReference type="Pfam" id="PF01156">
    <property type="entry name" value="IU_nuc_hydro"/>
    <property type="match status" value="1"/>
</dbReference>
<dbReference type="PANTHER" id="PTHR12304">
    <property type="entry name" value="INOSINE-URIDINE PREFERRING NUCLEOSIDE HYDROLASE"/>
    <property type="match status" value="1"/>
</dbReference>
<name>A0ABQ0ATG9_9FIRM</name>
<feature type="domain" description="Inosine/uridine-preferring nucleoside hydrolase" evidence="3">
    <location>
        <begin position="5"/>
        <end position="324"/>
    </location>
</feature>
<reference evidence="4 5" key="1">
    <citation type="submission" date="2024-04" db="EMBL/GenBank/DDBJ databases">
        <title>Defined microbial consortia suppress multidrug-resistant proinflammatory Enterobacteriaceae via ecological control.</title>
        <authorList>
            <person name="Furuichi M."/>
            <person name="Kawaguchi T."/>
            <person name="Pust M."/>
            <person name="Yasuma K."/>
            <person name="Plichta D."/>
            <person name="Hasegawa N."/>
            <person name="Ohya T."/>
            <person name="Bhattarai S."/>
            <person name="Sasajima S."/>
            <person name="Aoto Y."/>
            <person name="Tuganbaev T."/>
            <person name="Yaginuma M."/>
            <person name="Ueda M."/>
            <person name="Okahashi N."/>
            <person name="Amafuji K."/>
            <person name="Kiridooshi Y."/>
            <person name="Sugita K."/>
            <person name="Strazar M."/>
            <person name="Skelly A."/>
            <person name="Suda W."/>
            <person name="Hattori M."/>
            <person name="Nakamoto N."/>
            <person name="Caballero S."/>
            <person name="Norman J."/>
            <person name="Olle B."/>
            <person name="Tanoue T."/>
            <person name="Arita M."/>
            <person name="Bucci V."/>
            <person name="Atarashi K."/>
            <person name="Xavier R."/>
            <person name="Honda K."/>
        </authorList>
    </citation>
    <scope>NUCLEOTIDE SEQUENCE [LARGE SCALE GENOMIC DNA]</scope>
    <source>
        <strain evidence="5">f13</strain>
    </source>
</reference>
<dbReference type="SUPFAM" id="SSF53590">
    <property type="entry name" value="Nucleoside hydrolase"/>
    <property type="match status" value="1"/>
</dbReference>
<keyword evidence="2" id="KW-0326">Glycosidase</keyword>
<comment type="caution">
    <text evidence="4">The sequence shown here is derived from an EMBL/GenBank/DDBJ whole genome shotgun (WGS) entry which is preliminary data.</text>
</comment>
<dbReference type="GO" id="GO:0016787">
    <property type="term" value="F:hydrolase activity"/>
    <property type="evidence" value="ECO:0007669"/>
    <property type="project" value="UniProtKB-KW"/>
</dbReference>
<dbReference type="RefSeq" id="WP_390469034.1">
    <property type="nucleotide sequence ID" value="NZ_BAABXL010000001.1"/>
</dbReference>
<protein>
    <submittedName>
        <fullName evidence="4">Nucleoside hydrolase</fullName>
    </submittedName>
</protein>
<dbReference type="PANTHER" id="PTHR12304:SF4">
    <property type="entry name" value="URIDINE NUCLEOSIDASE"/>
    <property type="match status" value="1"/>
</dbReference>
<evidence type="ECO:0000256" key="1">
    <source>
        <dbReference type="ARBA" id="ARBA00022801"/>
    </source>
</evidence>
<organism evidence="4 5">
    <name type="scientific">Enterocloster alcoholdehydrogenati</name>
    <dbReference type="NCBI Taxonomy" id="2547410"/>
    <lineage>
        <taxon>Bacteria</taxon>
        <taxon>Bacillati</taxon>
        <taxon>Bacillota</taxon>
        <taxon>Clostridia</taxon>
        <taxon>Lachnospirales</taxon>
        <taxon>Lachnospiraceae</taxon>
        <taxon>Enterocloster</taxon>
    </lineage>
</organism>
<dbReference type="InterPro" id="IPR036452">
    <property type="entry name" value="Ribo_hydro-like"/>
</dbReference>
<keyword evidence="5" id="KW-1185">Reference proteome</keyword>
<evidence type="ECO:0000256" key="2">
    <source>
        <dbReference type="ARBA" id="ARBA00023295"/>
    </source>
</evidence>
<dbReference type="InterPro" id="IPR023186">
    <property type="entry name" value="IUNH"/>
</dbReference>
<dbReference type="Gene3D" id="3.90.245.10">
    <property type="entry name" value="Ribonucleoside hydrolase-like"/>
    <property type="match status" value="1"/>
</dbReference>
<evidence type="ECO:0000313" key="4">
    <source>
        <dbReference type="EMBL" id="GAA6267317.1"/>
    </source>
</evidence>
<gene>
    <name evidence="4" type="ORF">F130042H8_03770</name>
</gene>